<protein>
    <recommendedName>
        <fullName evidence="5">Transmembrane protein</fullName>
    </recommendedName>
</protein>
<feature type="region of interest" description="Disordered" evidence="1">
    <location>
        <begin position="1"/>
        <end position="24"/>
    </location>
</feature>
<gene>
    <name evidence="3" type="ORF">P154DRAFT_578536</name>
</gene>
<feature type="transmembrane region" description="Helical" evidence="2">
    <location>
        <begin position="29"/>
        <end position="50"/>
    </location>
</feature>
<organism evidence="3 4">
    <name type="scientific">Amniculicola lignicola CBS 123094</name>
    <dbReference type="NCBI Taxonomy" id="1392246"/>
    <lineage>
        <taxon>Eukaryota</taxon>
        <taxon>Fungi</taxon>
        <taxon>Dikarya</taxon>
        <taxon>Ascomycota</taxon>
        <taxon>Pezizomycotina</taxon>
        <taxon>Dothideomycetes</taxon>
        <taxon>Pleosporomycetidae</taxon>
        <taxon>Pleosporales</taxon>
        <taxon>Amniculicolaceae</taxon>
        <taxon>Amniculicola</taxon>
    </lineage>
</organism>
<proteinExistence type="predicted"/>
<dbReference type="AlphaFoldDB" id="A0A6A5W8S9"/>
<reference evidence="3" key="1">
    <citation type="journal article" date="2020" name="Stud. Mycol.">
        <title>101 Dothideomycetes genomes: a test case for predicting lifestyles and emergence of pathogens.</title>
        <authorList>
            <person name="Haridas S."/>
            <person name="Albert R."/>
            <person name="Binder M."/>
            <person name="Bloem J."/>
            <person name="Labutti K."/>
            <person name="Salamov A."/>
            <person name="Andreopoulos B."/>
            <person name="Baker S."/>
            <person name="Barry K."/>
            <person name="Bills G."/>
            <person name="Bluhm B."/>
            <person name="Cannon C."/>
            <person name="Castanera R."/>
            <person name="Culley D."/>
            <person name="Daum C."/>
            <person name="Ezra D."/>
            <person name="Gonzalez J."/>
            <person name="Henrissat B."/>
            <person name="Kuo A."/>
            <person name="Liang C."/>
            <person name="Lipzen A."/>
            <person name="Lutzoni F."/>
            <person name="Magnuson J."/>
            <person name="Mondo S."/>
            <person name="Nolan M."/>
            <person name="Ohm R."/>
            <person name="Pangilinan J."/>
            <person name="Park H.-J."/>
            <person name="Ramirez L."/>
            <person name="Alfaro M."/>
            <person name="Sun H."/>
            <person name="Tritt A."/>
            <person name="Yoshinaga Y."/>
            <person name="Zwiers L.-H."/>
            <person name="Turgeon B."/>
            <person name="Goodwin S."/>
            <person name="Spatafora J."/>
            <person name="Crous P."/>
            <person name="Grigoriev I."/>
        </authorList>
    </citation>
    <scope>NUCLEOTIDE SEQUENCE</scope>
    <source>
        <strain evidence="3">CBS 123094</strain>
    </source>
</reference>
<sequence length="162" mass="18000">MHHHASSSYALREETTLQTPHHGPSKATMIGGTIGGILAFLILCSLILAFRHTIRDRACMALWRWAEGKERGGSDTRRTWFGRKKRAPEDIEMVALRNAAATRQHNAPFTRNHLRNLREWAKKNPSPSRNNPVQPAAEPGRLSTIAERSETEVSAGTNSAGN</sequence>
<feature type="compositionally biased region" description="Polar residues" evidence="1">
    <location>
        <begin position="152"/>
        <end position="162"/>
    </location>
</feature>
<dbReference type="EMBL" id="ML977609">
    <property type="protein sequence ID" value="KAF1997797.1"/>
    <property type="molecule type" value="Genomic_DNA"/>
</dbReference>
<dbReference type="Proteomes" id="UP000799779">
    <property type="component" value="Unassembled WGS sequence"/>
</dbReference>
<keyword evidence="2" id="KW-1133">Transmembrane helix</keyword>
<evidence type="ECO:0008006" key="5">
    <source>
        <dbReference type="Google" id="ProtNLM"/>
    </source>
</evidence>
<feature type="region of interest" description="Disordered" evidence="1">
    <location>
        <begin position="121"/>
        <end position="162"/>
    </location>
</feature>
<evidence type="ECO:0000313" key="3">
    <source>
        <dbReference type="EMBL" id="KAF1997797.1"/>
    </source>
</evidence>
<evidence type="ECO:0000313" key="4">
    <source>
        <dbReference type="Proteomes" id="UP000799779"/>
    </source>
</evidence>
<keyword evidence="4" id="KW-1185">Reference proteome</keyword>
<keyword evidence="2" id="KW-0812">Transmembrane</keyword>
<evidence type="ECO:0000256" key="2">
    <source>
        <dbReference type="SAM" id="Phobius"/>
    </source>
</evidence>
<name>A0A6A5W8S9_9PLEO</name>
<accession>A0A6A5W8S9</accession>
<evidence type="ECO:0000256" key="1">
    <source>
        <dbReference type="SAM" id="MobiDB-lite"/>
    </source>
</evidence>
<keyword evidence="2" id="KW-0472">Membrane</keyword>